<proteinExistence type="predicted"/>
<keyword evidence="1" id="KW-0472">Membrane</keyword>
<evidence type="ECO:0000256" key="1">
    <source>
        <dbReference type="SAM" id="Phobius"/>
    </source>
</evidence>
<sequence length="229" mass="24843">MDLSKYNVRSVFSSALGIVILSLGISINKGSVLGMDTYTGMNTTVSTYFDMSLGNYQLVLNIILLLSMFVFGRYLLGLGTVLNMVFVGYLVDFFLKLFDGTILSFDVEKSIWVRLILLIAGTIILCLGASLYMTADLGVAPYDALAIMMSDHIKGLPFSIARIITDVICVIVGLIFGTVLGSYAFGTIIGIGTVLTAFGTGPFIDFFNKTISAWIVGKNQMVETKQKEA</sequence>
<feature type="transmembrane region" description="Helical" evidence="1">
    <location>
        <begin position="58"/>
        <end position="91"/>
    </location>
</feature>
<organism evidence="2 3">
    <name type="scientific">Enterococcus alishanensis</name>
    <dbReference type="NCBI Taxonomy" id="1303817"/>
    <lineage>
        <taxon>Bacteria</taxon>
        <taxon>Bacillati</taxon>
        <taxon>Bacillota</taxon>
        <taxon>Bacilli</taxon>
        <taxon>Lactobacillales</taxon>
        <taxon>Enterococcaceae</taxon>
        <taxon>Enterococcus</taxon>
    </lineage>
</organism>
<name>A0ABS6TCD3_9ENTE</name>
<dbReference type="EMBL" id="JAHUZB010000003">
    <property type="protein sequence ID" value="MBV7390586.1"/>
    <property type="molecule type" value="Genomic_DNA"/>
</dbReference>
<feature type="transmembrane region" description="Helical" evidence="1">
    <location>
        <begin position="6"/>
        <end position="25"/>
    </location>
</feature>
<evidence type="ECO:0000313" key="3">
    <source>
        <dbReference type="Proteomes" id="UP000774130"/>
    </source>
</evidence>
<feature type="transmembrane region" description="Helical" evidence="1">
    <location>
        <begin position="156"/>
        <end position="177"/>
    </location>
</feature>
<dbReference type="RefSeq" id="WP_218325646.1">
    <property type="nucleotide sequence ID" value="NZ_JAHUZB010000003.1"/>
</dbReference>
<keyword evidence="3" id="KW-1185">Reference proteome</keyword>
<comment type="caution">
    <text evidence="2">The sequence shown here is derived from an EMBL/GenBank/DDBJ whole genome shotgun (WGS) entry which is preliminary data.</text>
</comment>
<dbReference type="PANTHER" id="PTHR40078:SF1">
    <property type="entry name" value="INTEGRAL MEMBRANE PROTEIN"/>
    <property type="match status" value="1"/>
</dbReference>
<protein>
    <recommendedName>
        <fullName evidence="4">YitT family protein</fullName>
    </recommendedName>
</protein>
<feature type="transmembrane region" description="Helical" evidence="1">
    <location>
        <begin position="111"/>
        <end position="135"/>
    </location>
</feature>
<reference evidence="2 3" key="1">
    <citation type="submission" date="2021-06" db="EMBL/GenBank/DDBJ databases">
        <title>Enterococcus alishanensis sp. nov., a novel lactic acid bacterium isolated from fresh coffee beans.</title>
        <authorList>
            <person name="Chen Y.-S."/>
        </authorList>
    </citation>
    <scope>NUCLEOTIDE SEQUENCE [LARGE SCALE GENOMIC DNA]</scope>
    <source>
        <strain evidence="2 3">ALS3</strain>
    </source>
</reference>
<evidence type="ECO:0008006" key="4">
    <source>
        <dbReference type="Google" id="ProtNLM"/>
    </source>
</evidence>
<gene>
    <name evidence="2" type="ORF">KUA55_07835</name>
</gene>
<evidence type="ECO:0000313" key="2">
    <source>
        <dbReference type="EMBL" id="MBV7390586.1"/>
    </source>
</evidence>
<dbReference type="PANTHER" id="PTHR40078">
    <property type="entry name" value="INTEGRAL MEMBRANE PROTEIN-RELATED"/>
    <property type="match status" value="1"/>
</dbReference>
<feature type="transmembrane region" description="Helical" evidence="1">
    <location>
        <begin position="183"/>
        <end position="204"/>
    </location>
</feature>
<keyword evidence="1" id="KW-1133">Transmembrane helix</keyword>
<keyword evidence="1" id="KW-0812">Transmembrane</keyword>
<accession>A0ABS6TCD3</accession>
<dbReference type="Proteomes" id="UP000774130">
    <property type="component" value="Unassembled WGS sequence"/>
</dbReference>
<dbReference type="Pfam" id="PF19700">
    <property type="entry name" value="DUF6198"/>
    <property type="match status" value="1"/>
</dbReference>
<dbReference type="InterPro" id="IPR038750">
    <property type="entry name" value="YczE/YyaS-like"/>
</dbReference>